<gene>
    <name evidence="6" type="ORF">Rumeso_02907</name>
</gene>
<comment type="similarity">
    <text evidence="2">Belongs to the peptidase M20A family.</text>
</comment>
<sequence>MQPETMMLDVTDPLEPQTAARLDASLDALFPEALSLLEDLIAINSINPLFPGIRREDVIGGETACTSRLGAWLAEGGYSTESVAPDPGRANLVACRAGVGGGRSLIVNGHVDTVAPFRPRDWLSGDPWRPLRQDGRLYGLGATDMKGGLVAAALALRAIAAAGIQLKGDLQLHAVVGEETMSHEFGTSAVIEAGFGGDAAIVVEPTSSPRPLSVNPISGGNFNLQVDVKGFGTHSGNRAATIRAGGAGDAAGVNAVEKAILVVQALQRLEQEWGITKQHPAFPPGLFSLVPGVFHGDAGVPSVGYMAESATVGYLVWYHPHEAPEAVRAEIERFVHHASQLDTWLRSHPPAFRWESNWPAFETSTDHPLVRALVAARADVLGPLPEGLPETAAFAAVCDASFLAAKGIPAVVFGPGDLREAHAINESVEIEEIRSAARVIARAAVGWCGVA</sequence>
<evidence type="ECO:0000256" key="2">
    <source>
        <dbReference type="ARBA" id="ARBA00006247"/>
    </source>
</evidence>
<proteinExistence type="inferred from homology"/>
<dbReference type="Gene3D" id="3.30.70.360">
    <property type="match status" value="1"/>
</dbReference>
<dbReference type="InterPro" id="IPR010182">
    <property type="entry name" value="ArgE/DapE"/>
</dbReference>
<evidence type="ECO:0000313" key="7">
    <source>
        <dbReference type="Proteomes" id="UP000019666"/>
    </source>
</evidence>
<comment type="cofactor">
    <cofactor evidence="1">
        <name>Zn(2+)</name>
        <dbReference type="ChEBI" id="CHEBI:29105"/>
    </cofactor>
</comment>
<dbReference type="SUPFAM" id="SSF53187">
    <property type="entry name" value="Zn-dependent exopeptidases"/>
    <property type="match status" value="1"/>
</dbReference>
<dbReference type="AlphaFoldDB" id="A0A017HMJ8"/>
<keyword evidence="3 6" id="KW-0378">Hydrolase</keyword>
<evidence type="ECO:0000256" key="5">
    <source>
        <dbReference type="ARBA" id="ARBA00023285"/>
    </source>
</evidence>
<dbReference type="EMBL" id="AOSK01000075">
    <property type="protein sequence ID" value="EYD75561.1"/>
    <property type="molecule type" value="Genomic_DNA"/>
</dbReference>
<dbReference type="PANTHER" id="PTHR43808">
    <property type="entry name" value="ACETYLORNITHINE DEACETYLASE"/>
    <property type="match status" value="1"/>
</dbReference>
<keyword evidence="5" id="KW-0170">Cobalt</keyword>
<dbReference type="Gene3D" id="3.40.630.10">
    <property type="entry name" value="Zn peptidases"/>
    <property type="match status" value="1"/>
</dbReference>
<evidence type="ECO:0000256" key="4">
    <source>
        <dbReference type="ARBA" id="ARBA00022833"/>
    </source>
</evidence>
<dbReference type="EC" id="3.5.1.16" evidence="6"/>
<dbReference type="GO" id="GO:0008777">
    <property type="term" value="F:acetylornithine deacetylase activity"/>
    <property type="evidence" value="ECO:0007669"/>
    <property type="project" value="UniProtKB-EC"/>
</dbReference>
<accession>A0A017HMJ8</accession>
<protein>
    <submittedName>
        <fullName evidence="6">Acetylornithine deacetylase</fullName>
        <ecNumber evidence="6">3.5.1.16</ecNumber>
    </submittedName>
</protein>
<keyword evidence="4" id="KW-0862">Zinc</keyword>
<dbReference type="NCBIfam" id="TIGR01910">
    <property type="entry name" value="DapE-ArgE"/>
    <property type="match status" value="1"/>
</dbReference>
<dbReference type="InterPro" id="IPR050072">
    <property type="entry name" value="Peptidase_M20A"/>
</dbReference>
<dbReference type="Proteomes" id="UP000019666">
    <property type="component" value="Unassembled WGS sequence"/>
</dbReference>
<dbReference type="PATRIC" id="fig|442562.3.peg.2861"/>
<organism evidence="6 7">
    <name type="scientific">Rubellimicrobium mesophilum DSM 19309</name>
    <dbReference type="NCBI Taxonomy" id="442562"/>
    <lineage>
        <taxon>Bacteria</taxon>
        <taxon>Pseudomonadati</taxon>
        <taxon>Pseudomonadota</taxon>
        <taxon>Alphaproteobacteria</taxon>
        <taxon>Rhodobacterales</taxon>
        <taxon>Roseobacteraceae</taxon>
        <taxon>Rubellimicrobium</taxon>
    </lineage>
</organism>
<keyword evidence="7" id="KW-1185">Reference proteome</keyword>
<comment type="caution">
    <text evidence="6">The sequence shown here is derived from an EMBL/GenBank/DDBJ whole genome shotgun (WGS) entry which is preliminary data.</text>
</comment>
<dbReference type="InterPro" id="IPR002933">
    <property type="entry name" value="Peptidase_M20"/>
</dbReference>
<dbReference type="HOGENOM" id="CLU_021802_0_2_5"/>
<dbReference type="Pfam" id="PF01546">
    <property type="entry name" value="Peptidase_M20"/>
    <property type="match status" value="1"/>
</dbReference>
<evidence type="ECO:0000256" key="3">
    <source>
        <dbReference type="ARBA" id="ARBA00022801"/>
    </source>
</evidence>
<evidence type="ECO:0000256" key="1">
    <source>
        <dbReference type="ARBA" id="ARBA00001947"/>
    </source>
</evidence>
<reference evidence="6 7" key="1">
    <citation type="submission" date="2013-02" db="EMBL/GenBank/DDBJ databases">
        <authorList>
            <person name="Fiebig A."/>
            <person name="Goeker M."/>
            <person name="Klenk H.-P.P."/>
        </authorList>
    </citation>
    <scope>NUCLEOTIDE SEQUENCE [LARGE SCALE GENOMIC DNA]</scope>
    <source>
        <strain evidence="6 7">DSM 19309</strain>
    </source>
</reference>
<evidence type="ECO:0000313" key="6">
    <source>
        <dbReference type="EMBL" id="EYD75561.1"/>
    </source>
</evidence>
<dbReference type="PANTHER" id="PTHR43808:SF25">
    <property type="entry name" value="PEPTIDASE M20 DIMERISATION DOMAIN-CONTAINING PROTEIN"/>
    <property type="match status" value="1"/>
</dbReference>
<name>A0A017HMJ8_9RHOB</name>
<dbReference type="STRING" id="442562.Rumeso_02907"/>